<feature type="domain" description="Guanylate cyclase" evidence="2">
    <location>
        <begin position="117"/>
        <end position="229"/>
    </location>
</feature>
<dbReference type="GO" id="GO:0006171">
    <property type="term" value="P:cAMP biosynthetic process"/>
    <property type="evidence" value="ECO:0007669"/>
    <property type="project" value="TreeGrafter"/>
</dbReference>
<dbReference type="Pfam" id="PF00211">
    <property type="entry name" value="Guanylate_cyc"/>
    <property type="match status" value="1"/>
</dbReference>
<organism evidence="3 4">
    <name type="scientific">Amycolatopsis thermoflava</name>
    <dbReference type="NCBI Taxonomy" id="84480"/>
    <lineage>
        <taxon>Bacteria</taxon>
        <taxon>Bacillati</taxon>
        <taxon>Actinomycetota</taxon>
        <taxon>Actinomycetes</taxon>
        <taxon>Pseudonocardiales</taxon>
        <taxon>Pseudonocardiaceae</taxon>
        <taxon>Amycolatopsis</taxon>
        <taxon>Amycolatopsis methanolica group</taxon>
    </lineage>
</organism>
<dbReference type="PROSITE" id="PS50125">
    <property type="entry name" value="GUANYLATE_CYCLASE_2"/>
    <property type="match status" value="1"/>
</dbReference>
<protein>
    <submittedName>
        <fullName evidence="3">Adenylate cyclase</fullName>
    </submittedName>
</protein>
<dbReference type="InterPro" id="IPR050697">
    <property type="entry name" value="Adenylyl/Guanylyl_Cyclase_3/4"/>
</dbReference>
<dbReference type="EMBL" id="RKHY01000001">
    <property type="protein sequence ID" value="ROS37998.1"/>
    <property type="molecule type" value="Genomic_DNA"/>
</dbReference>
<dbReference type="GO" id="GO:0035556">
    <property type="term" value="P:intracellular signal transduction"/>
    <property type="evidence" value="ECO:0007669"/>
    <property type="project" value="InterPro"/>
</dbReference>
<gene>
    <name evidence="3" type="ORF">EDD35_0262</name>
</gene>
<dbReference type="CDD" id="cd07302">
    <property type="entry name" value="CHD"/>
    <property type="match status" value="1"/>
</dbReference>
<comment type="similarity">
    <text evidence="1">Belongs to the adenylyl cyclase class-3 family.</text>
</comment>
<evidence type="ECO:0000256" key="1">
    <source>
        <dbReference type="ARBA" id="ARBA00005381"/>
    </source>
</evidence>
<dbReference type="InterPro" id="IPR029787">
    <property type="entry name" value="Nucleotide_cyclase"/>
</dbReference>
<evidence type="ECO:0000313" key="4">
    <source>
        <dbReference type="Proteomes" id="UP000274843"/>
    </source>
</evidence>
<dbReference type="GO" id="GO:0004016">
    <property type="term" value="F:adenylate cyclase activity"/>
    <property type="evidence" value="ECO:0007669"/>
    <property type="project" value="UniProtKB-ARBA"/>
</dbReference>
<proteinExistence type="inferred from homology"/>
<dbReference type="AlphaFoldDB" id="A0A3N2GMY8"/>
<evidence type="ECO:0000313" key="3">
    <source>
        <dbReference type="EMBL" id="ROS37998.1"/>
    </source>
</evidence>
<comment type="caution">
    <text evidence="3">The sequence shown here is derived from an EMBL/GenBank/DDBJ whole genome shotgun (WGS) entry which is preliminary data.</text>
</comment>
<dbReference type="SUPFAM" id="SSF55073">
    <property type="entry name" value="Nucleotide cyclase"/>
    <property type="match status" value="1"/>
</dbReference>
<reference evidence="3 4" key="1">
    <citation type="submission" date="2018-11" db="EMBL/GenBank/DDBJ databases">
        <title>Sequencing the genomes of 1000 actinobacteria strains.</title>
        <authorList>
            <person name="Klenk H.-P."/>
        </authorList>
    </citation>
    <scope>NUCLEOTIDE SEQUENCE [LARGE SCALE GENOMIC DNA]</scope>
    <source>
        <strain evidence="3 4">DSM 44348</strain>
    </source>
</reference>
<dbReference type="Proteomes" id="UP000274843">
    <property type="component" value="Unassembled WGS sequence"/>
</dbReference>
<keyword evidence="4" id="KW-1185">Reference proteome</keyword>
<dbReference type="SMART" id="SM00044">
    <property type="entry name" value="CYCc"/>
    <property type="match status" value="1"/>
</dbReference>
<dbReference type="PANTHER" id="PTHR43081:SF19">
    <property type="entry name" value="PH-SENSITIVE ADENYLATE CYCLASE RV1264"/>
    <property type="match status" value="1"/>
</dbReference>
<dbReference type="PANTHER" id="PTHR43081">
    <property type="entry name" value="ADENYLATE CYCLASE, TERMINAL-DIFFERENTIATION SPECIFIC-RELATED"/>
    <property type="match status" value="1"/>
</dbReference>
<accession>A0A3N2GMY8</accession>
<sequence>MGLIADASRVVIAGHYPGAVTDEAPGGRRSRLGQALREVDRRESLLRTARFVRRLAPGDSEMGDPLSTAGRLPSHRLARALAGNPEPSVLRELGLTAVQVWQAFTDSRRATETAGITILFTDLVGFSTWALEAGDDAALRLLREVGRVSEPEITRRGGRVVKRLGDGLMAVFAEPEAGVEAAIEACARVAELEISGHRPSLRAGLHAGTPRKLGHDYLGVDVNVAARVADAAGGGQVLISAPVRETLDPERFEVRRKRWFRAKGTPRDLEIFAVEPR</sequence>
<dbReference type="InterPro" id="IPR001054">
    <property type="entry name" value="A/G_cyclase"/>
</dbReference>
<name>A0A3N2GMY8_9PSEU</name>
<evidence type="ECO:0000259" key="2">
    <source>
        <dbReference type="PROSITE" id="PS50125"/>
    </source>
</evidence>
<dbReference type="Gene3D" id="3.30.70.1230">
    <property type="entry name" value="Nucleotide cyclase"/>
    <property type="match status" value="1"/>
</dbReference>